<gene>
    <name evidence="2" type="ORF">LPLAT_LOCUS7592</name>
</gene>
<dbReference type="Proteomes" id="UP001497644">
    <property type="component" value="Chromosome 3"/>
</dbReference>
<sequence length="78" mass="8728">MRSEITFIIGRLVKLASANDQAPAESNKRRQRKPGKNSPRDTATSHQISADRVTRWRNAISMIGERVSGERPILSVRG</sequence>
<name>A0AAV2NQ94_9HYME</name>
<dbReference type="AlphaFoldDB" id="A0AAV2NQ94"/>
<protein>
    <submittedName>
        <fullName evidence="2">Uncharacterized protein</fullName>
    </submittedName>
</protein>
<dbReference type="EMBL" id="OZ034826">
    <property type="protein sequence ID" value="CAL1681607.1"/>
    <property type="molecule type" value="Genomic_DNA"/>
</dbReference>
<keyword evidence="3" id="KW-1185">Reference proteome</keyword>
<organism evidence="2 3">
    <name type="scientific">Lasius platythorax</name>
    <dbReference type="NCBI Taxonomy" id="488582"/>
    <lineage>
        <taxon>Eukaryota</taxon>
        <taxon>Metazoa</taxon>
        <taxon>Ecdysozoa</taxon>
        <taxon>Arthropoda</taxon>
        <taxon>Hexapoda</taxon>
        <taxon>Insecta</taxon>
        <taxon>Pterygota</taxon>
        <taxon>Neoptera</taxon>
        <taxon>Endopterygota</taxon>
        <taxon>Hymenoptera</taxon>
        <taxon>Apocrita</taxon>
        <taxon>Aculeata</taxon>
        <taxon>Formicoidea</taxon>
        <taxon>Formicidae</taxon>
        <taxon>Formicinae</taxon>
        <taxon>Lasius</taxon>
        <taxon>Lasius</taxon>
    </lineage>
</organism>
<evidence type="ECO:0000313" key="3">
    <source>
        <dbReference type="Proteomes" id="UP001497644"/>
    </source>
</evidence>
<feature type="region of interest" description="Disordered" evidence="1">
    <location>
        <begin position="18"/>
        <end position="51"/>
    </location>
</feature>
<evidence type="ECO:0000313" key="2">
    <source>
        <dbReference type="EMBL" id="CAL1681607.1"/>
    </source>
</evidence>
<accession>A0AAV2NQ94</accession>
<evidence type="ECO:0000256" key="1">
    <source>
        <dbReference type="SAM" id="MobiDB-lite"/>
    </source>
</evidence>
<reference evidence="2" key="1">
    <citation type="submission" date="2024-04" db="EMBL/GenBank/DDBJ databases">
        <authorList>
            <consortium name="Molecular Ecology Group"/>
        </authorList>
    </citation>
    <scope>NUCLEOTIDE SEQUENCE</scope>
</reference>
<proteinExistence type="predicted"/>